<dbReference type="Pfam" id="PF04186">
    <property type="entry name" value="FxsA"/>
    <property type="match status" value="1"/>
</dbReference>
<comment type="caution">
    <text evidence="1">The sequence shown here is derived from an EMBL/GenBank/DDBJ whole genome shotgun (WGS) entry which is preliminary data.</text>
</comment>
<dbReference type="PATRIC" id="fig|1397.4.peg.5315"/>
<dbReference type="OrthoDB" id="9792788at2"/>
<dbReference type="GeneID" id="56350794"/>
<reference evidence="1 2" key="1">
    <citation type="submission" date="2015-05" db="EMBL/GenBank/DDBJ databases">
        <title>Whole genome sequence and identification of bacterial endophytes from Costus igneus.</title>
        <authorList>
            <person name="Lee Y.P."/>
            <person name="Gan H.M."/>
            <person name="Eng W."/>
            <person name="Wheatley M.S."/>
            <person name="Caraballo A."/>
            <person name="Polter S."/>
            <person name="Savka M.A."/>
            <person name="Hudson A.O."/>
        </authorList>
    </citation>
    <scope>NUCLEOTIDE SEQUENCE [LARGE SCALE GENOMIC DNA]</scope>
    <source>
        <strain evidence="1 2">RIT379</strain>
    </source>
</reference>
<proteinExistence type="predicted"/>
<gene>
    <name evidence="1" type="ORF">ABW02_10045</name>
</gene>
<evidence type="ECO:0000313" key="2">
    <source>
        <dbReference type="Proteomes" id="UP000036045"/>
    </source>
</evidence>
<sequence>MRNFMISLLLLPLIELVVFLIAGNIIGIPETLIIAIGTGILGGILLKKQGLKAIRNVQMQINQGIMPGDAILDSFCILIGGLLLLFPGFLTDIAGVLILFPPTRRIGKNLFIRNIQRKLQKRNRVTIIHSYK</sequence>
<dbReference type="AlphaFoldDB" id="A0A0J1LBZ6"/>
<dbReference type="EMBL" id="LDPH01000008">
    <property type="protein sequence ID" value="KLV26445.1"/>
    <property type="molecule type" value="Genomic_DNA"/>
</dbReference>
<dbReference type="NCBIfam" id="NF008528">
    <property type="entry name" value="PRK11463.1-2"/>
    <property type="match status" value="1"/>
</dbReference>
<protein>
    <submittedName>
        <fullName evidence="1">Exclusion suppressor FxsA</fullName>
    </submittedName>
</protein>
<dbReference type="PANTHER" id="PTHR35335">
    <property type="entry name" value="UPF0716 PROTEIN FXSA"/>
    <property type="match status" value="1"/>
</dbReference>
<dbReference type="RefSeq" id="WP_047941861.1">
    <property type="nucleotide sequence ID" value="NZ_CP053989.1"/>
</dbReference>
<keyword evidence="2" id="KW-1185">Reference proteome</keyword>
<dbReference type="GO" id="GO:0016020">
    <property type="term" value="C:membrane"/>
    <property type="evidence" value="ECO:0007669"/>
    <property type="project" value="InterPro"/>
</dbReference>
<evidence type="ECO:0000313" key="1">
    <source>
        <dbReference type="EMBL" id="KLV26445.1"/>
    </source>
</evidence>
<dbReference type="Proteomes" id="UP000036045">
    <property type="component" value="Unassembled WGS sequence"/>
</dbReference>
<dbReference type="PANTHER" id="PTHR35335:SF1">
    <property type="entry name" value="UPF0716 PROTEIN FXSA"/>
    <property type="match status" value="1"/>
</dbReference>
<accession>A0A0J1LBZ6</accession>
<dbReference type="InterPro" id="IPR007313">
    <property type="entry name" value="FxsA"/>
</dbReference>
<name>A0A0J1LBZ6_NIACI</name>
<organism evidence="1 2">
    <name type="scientific">Niallia circulans</name>
    <name type="common">Bacillus circulans</name>
    <dbReference type="NCBI Taxonomy" id="1397"/>
    <lineage>
        <taxon>Bacteria</taxon>
        <taxon>Bacillati</taxon>
        <taxon>Bacillota</taxon>
        <taxon>Bacilli</taxon>
        <taxon>Bacillales</taxon>
        <taxon>Bacillaceae</taxon>
        <taxon>Niallia</taxon>
    </lineage>
</organism>